<protein>
    <recommendedName>
        <fullName evidence="2">DUF4100 domain-containing protein</fullName>
    </recommendedName>
</protein>
<dbReference type="AlphaFoldDB" id="A0A0C3NVZ8"/>
<dbReference type="Pfam" id="PF13352">
    <property type="entry name" value="DUF4100"/>
    <property type="match status" value="1"/>
</dbReference>
<dbReference type="OrthoDB" id="2690433at2759"/>
<evidence type="ECO:0000313" key="3">
    <source>
        <dbReference type="EMBL" id="KIO05055.1"/>
    </source>
</evidence>
<dbReference type="EMBL" id="KN831968">
    <property type="protein sequence ID" value="KIO05055.1"/>
    <property type="molecule type" value="Genomic_DNA"/>
</dbReference>
<gene>
    <name evidence="3" type="ORF">M404DRAFT_38260</name>
</gene>
<feature type="domain" description="DUF4100" evidence="2">
    <location>
        <begin position="23"/>
        <end position="79"/>
    </location>
</feature>
<evidence type="ECO:0000313" key="4">
    <source>
        <dbReference type="Proteomes" id="UP000054217"/>
    </source>
</evidence>
<evidence type="ECO:0000256" key="1">
    <source>
        <dbReference type="SAM" id="MobiDB-lite"/>
    </source>
</evidence>
<organism evidence="3 4">
    <name type="scientific">Pisolithus tinctorius Marx 270</name>
    <dbReference type="NCBI Taxonomy" id="870435"/>
    <lineage>
        <taxon>Eukaryota</taxon>
        <taxon>Fungi</taxon>
        <taxon>Dikarya</taxon>
        <taxon>Basidiomycota</taxon>
        <taxon>Agaricomycotina</taxon>
        <taxon>Agaricomycetes</taxon>
        <taxon>Agaricomycetidae</taxon>
        <taxon>Boletales</taxon>
        <taxon>Sclerodermatineae</taxon>
        <taxon>Pisolithaceae</taxon>
        <taxon>Pisolithus</taxon>
    </lineage>
</organism>
<dbReference type="Proteomes" id="UP000054217">
    <property type="component" value="Unassembled WGS sequence"/>
</dbReference>
<sequence length="93" mass="10059">HQRPALAVPASANTPAPTIPPSTNSTPQFRYQSSFDEAVATKRIINQVLDAKMEISTKDLLAVSPEIRKQIRELAATKKITMGSLETVSDATP</sequence>
<reference evidence="3 4" key="1">
    <citation type="submission" date="2014-04" db="EMBL/GenBank/DDBJ databases">
        <authorList>
            <consortium name="DOE Joint Genome Institute"/>
            <person name="Kuo A."/>
            <person name="Kohler A."/>
            <person name="Costa M.D."/>
            <person name="Nagy L.G."/>
            <person name="Floudas D."/>
            <person name="Copeland A."/>
            <person name="Barry K.W."/>
            <person name="Cichocki N."/>
            <person name="Veneault-Fourrey C."/>
            <person name="LaButti K."/>
            <person name="Lindquist E.A."/>
            <person name="Lipzen A."/>
            <person name="Lundell T."/>
            <person name="Morin E."/>
            <person name="Murat C."/>
            <person name="Sun H."/>
            <person name="Tunlid A."/>
            <person name="Henrissat B."/>
            <person name="Grigoriev I.V."/>
            <person name="Hibbett D.S."/>
            <person name="Martin F."/>
            <person name="Nordberg H.P."/>
            <person name="Cantor M.N."/>
            <person name="Hua S.X."/>
        </authorList>
    </citation>
    <scope>NUCLEOTIDE SEQUENCE [LARGE SCALE GENOMIC DNA]</scope>
    <source>
        <strain evidence="3 4">Marx 270</strain>
    </source>
</reference>
<dbReference type="HOGENOM" id="CLU_2405433_0_0_1"/>
<evidence type="ECO:0000259" key="2">
    <source>
        <dbReference type="Pfam" id="PF13352"/>
    </source>
</evidence>
<feature type="non-terminal residue" evidence="3">
    <location>
        <position position="1"/>
    </location>
</feature>
<feature type="non-terminal residue" evidence="3">
    <location>
        <position position="93"/>
    </location>
</feature>
<name>A0A0C3NVZ8_PISTI</name>
<feature type="compositionally biased region" description="Polar residues" evidence="1">
    <location>
        <begin position="11"/>
        <end position="29"/>
    </location>
</feature>
<accession>A0A0C3NVZ8</accession>
<reference evidence="4" key="2">
    <citation type="submission" date="2015-01" db="EMBL/GenBank/DDBJ databases">
        <title>Evolutionary Origins and Diversification of the Mycorrhizal Mutualists.</title>
        <authorList>
            <consortium name="DOE Joint Genome Institute"/>
            <consortium name="Mycorrhizal Genomics Consortium"/>
            <person name="Kohler A."/>
            <person name="Kuo A."/>
            <person name="Nagy L.G."/>
            <person name="Floudas D."/>
            <person name="Copeland A."/>
            <person name="Barry K.W."/>
            <person name="Cichocki N."/>
            <person name="Veneault-Fourrey C."/>
            <person name="LaButti K."/>
            <person name="Lindquist E.A."/>
            <person name="Lipzen A."/>
            <person name="Lundell T."/>
            <person name="Morin E."/>
            <person name="Murat C."/>
            <person name="Riley R."/>
            <person name="Ohm R."/>
            <person name="Sun H."/>
            <person name="Tunlid A."/>
            <person name="Henrissat B."/>
            <person name="Grigoriev I.V."/>
            <person name="Hibbett D.S."/>
            <person name="Martin F."/>
        </authorList>
    </citation>
    <scope>NUCLEOTIDE SEQUENCE [LARGE SCALE GENOMIC DNA]</scope>
    <source>
        <strain evidence="4">Marx 270</strain>
    </source>
</reference>
<keyword evidence="4" id="KW-1185">Reference proteome</keyword>
<dbReference type="InterPro" id="IPR025165">
    <property type="entry name" value="DUF4100"/>
</dbReference>
<dbReference type="InParanoid" id="A0A0C3NVZ8"/>
<proteinExistence type="predicted"/>
<feature type="region of interest" description="Disordered" evidence="1">
    <location>
        <begin position="1"/>
        <end position="29"/>
    </location>
</feature>